<dbReference type="AlphaFoldDB" id="A0A835WCI9"/>
<feature type="region of interest" description="Disordered" evidence="1">
    <location>
        <begin position="98"/>
        <end position="129"/>
    </location>
</feature>
<dbReference type="InterPro" id="IPR002048">
    <property type="entry name" value="EF_hand_dom"/>
</dbReference>
<dbReference type="Gene3D" id="1.10.238.10">
    <property type="entry name" value="EF-hand"/>
    <property type="match status" value="1"/>
</dbReference>
<feature type="region of interest" description="Disordered" evidence="1">
    <location>
        <begin position="211"/>
        <end position="251"/>
    </location>
</feature>
<evidence type="ECO:0000259" key="2">
    <source>
        <dbReference type="PROSITE" id="PS50222"/>
    </source>
</evidence>
<dbReference type="OrthoDB" id="544596at2759"/>
<name>A0A835WCI9_CHLIN</name>
<reference evidence="3" key="1">
    <citation type="journal article" date="2020" name="bioRxiv">
        <title>Comparative genomics of Chlamydomonas.</title>
        <authorList>
            <person name="Craig R.J."/>
            <person name="Hasan A.R."/>
            <person name="Ness R.W."/>
            <person name="Keightley P.D."/>
        </authorList>
    </citation>
    <scope>NUCLEOTIDE SEQUENCE</scope>
    <source>
        <strain evidence="3">SAG 7.73</strain>
    </source>
</reference>
<evidence type="ECO:0000256" key="1">
    <source>
        <dbReference type="SAM" id="MobiDB-lite"/>
    </source>
</evidence>
<accession>A0A835WCI9</accession>
<dbReference type="EMBL" id="JAEHOC010000002">
    <property type="protein sequence ID" value="KAG2444867.1"/>
    <property type="molecule type" value="Genomic_DNA"/>
</dbReference>
<comment type="caution">
    <text evidence="3">The sequence shown here is derived from an EMBL/GenBank/DDBJ whole genome shotgun (WGS) entry which is preliminary data.</text>
</comment>
<feature type="compositionally biased region" description="Gly residues" evidence="1">
    <location>
        <begin position="211"/>
        <end position="224"/>
    </location>
</feature>
<feature type="domain" description="EF-hand" evidence="2">
    <location>
        <begin position="254"/>
        <end position="289"/>
    </location>
</feature>
<feature type="compositionally biased region" description="Gly residues" evidence="1">
    <location>
        <begin position="109"/>
        <end position="119"/>
    </location>
</feature>
<dbReference type="GO" id="GO:0005509">
    <property type="term" value="F:calcium ion binding"/>
    <property type="evidence" value="ECO:0007669"/>
    <property type="project" value="InterPro"/>
</dbReference>
<dbReference type="PROSITE" id="PS50222">
    <property type="entry name" value="EF_HAND_2"/>
    <property type="match status" value="1"/>
</dbReference>
<dbReference type="Proteomes" id="UP000650467">
    <property type="component" value="Unassembled WGS sequence"/>
</dbReference>
<protein>
    <recommendedName>
        <fullName evidence="2">EF-hand domain-containing protein</fullName>
    </recommendedName>
</protein>
<dbReference type="SUPFAM" id="SSF47473">
    <property type="entry name" value="EF-hand"/>
    <property type="match status" value="1"/>
</dbReference>
<keyword evidence="4" id="KW-1185">Reference proteome</keyword>
<gene>
    <name evidence="3" type="ORF">HXX76_001605</name>
</gene>
<evidence type="ECO:0000313" key="4">
    <source>
        <dbReference type="Proteomes" id="UP000650467"/>
    </source>
</evidence>
<dbReference type="InterPro" id="IPR011992">
    <property type="entry name" value="EF-hand-dom_pair"/>
</dbReference>
<sequence>MLEGKCRALSARLSPATYRGAAGNLGRQHAEFAPAAVGGSGAARAGGAPGAAPETPHVVGDILATSSMEEVLRSAHHILTAAEQRIGDYCSTFVASPGPSPSLGPSRIEGGGSSGGNSSGGEEPPSPGRRCWHVYRSFSQARRRLEAAAAAEAAAAGGAGVPGAACADLEVLEKLVRELGPRPSELVGVLAANERLLGSLTIGGAGAVASSGAGGAGGGQGAGAGATSKAKEKAAGTAAPPRGAGGPAEVVPGLSQSQAEAVYARLDRRGRGWLDQDDLMAGLELLGEHLDASDVEQICLEMGSTGRVDMQAFCDIVASQRLVVPGSDAVFLRHVCHARPEWWSDVPHFLDNSP</sequence>
<organism evidence="3 4">
    <name type="scientific">Chlamydomonas incerta</name>
    <dbReference type="NCBI Taxonomy" id="51695"/>
    <lineage>
        <taxon>Eukaryota</taxon>
        <taxon>Viridiplantae</taxon>
        <taxon>Chlorophyta</taxon>
        <taxon>core chlorophytes</taxon>
        <taxon>Chlorophyceae</taxon>
        <taxon>CS clade</taxon>
        <taxon>Chlamydomonadales</taxon>
        <taxon>Chlamydomonadaceae</taxon>
        <taxon>Chlamydomonas</taxon>
    </lineage>
</organism>
<proteinExistence type="predicted"/>
<evidence type="ECO:0000313" key="3">
    <source>
        <dbReference type="EMBL" id="KAG2444867.1"/>
    </source>
</evidence>